<dbReference type="Ensembl" id="ENSDLAT00005041551.2">
    <property type="protein sequence ID" value="ENSDLAP00005038910.1"/>
    <property type="gene ID" value="ENSDLAG00005017376.2"/>
</dbReference>
<evidence type="ECO:0000313" key="3">
    <source>
        <dbReference type="Proteomes" id="UP000694389"/>
    </source>
</evidence>
<evidence type="ECO:0008006" key="4">
    <source>
        <dbReference type="Google" id="ProtNLM"/>
    </source>
</evidence>
<proteinExistence type="predicted"/>
<gene>
    <name evidence="2" type="primary">ier3</name>
</gene>
<organism evidence="2 3">
    <name type="scientific">Dicentrarchus labrax</name>
    <name type="common">European seabass</name>
    <name type="synonym">Morone labrax</name>
    <dbReference type="NCBI Taxonomy" id="13489"/>
    <lineage>
        <taxon>Eukaryota</taxon>
        <taxon>Metazoa</taxon>
        <taxon>Chordata</taxon>
        <taxon>Craniata</taxon>
        <taxon>Vertebrata</taxon>
        <taxon>Euteleostomi</taxon>
        <taxon>Actinopterygii</taxon>
        <taxon>Neopterygii</taxon>
        <taxon>Teleostei</taxon>
        <taxon>Neoteleostei</taxon>
        <taxon>Acanthomorphata</taxon>
        <taxon>Eupercaria</taxon>
        <taxon>Moronidae</taxon>
        <taxon>Dicentrarchus</taxon>
    </lineage>
</organism>
<evidence type="ECO:0000313" key="2">
    <source>
        <dbReference type="Ensembl" id="ENSDLAP00005038910.1"/>
    </source>
</evidence>
<dbReference type="PANTHER" id="PTHR16915">
    <property type="entry name" value="IMMEDIATE EARLY RESPONSE 3"/>
    <property type="match status" value="1"/>
</dbReference>
<dbReference type="RefSeq" id="XP_051279572.1">
    <property type="nucleotide sequence ID" value="XM_051423612.1"/>
</dbReference>
<sequence>MYSRSNSMTLTVQRESFAFSRMATRSTEPEVFTFERLPTQATAVRSYVPIRPKKRCTRVMYPAKVRMHLPPPEKSQAKRWLVILCLVVLWQIYTEDPCAETPLGSSDSPVSDYQGFTFQSAEEQVRHLTDLSASSEFLSASPTSCEDDSSSSEPIIPNTTCPKPGEDTETSRSFEQSAGKSYMVALLVYHRLGSDN</sequence>
<protein>
    <recommendedName>
        <fullName evidence="4">Radiation-inducible immediate-early gene IEX-1</fullName>
    </recommendedName>
</protein>
<dbReference type="CTD" id="8870"/>
<dbReference type="Proteomes" id="UP000694389">
    <property type="component" value="Unassembled WGS sequence"/>
</dbReference>
<keyword evidence="3" id="KW-1185">Reference proteome</keyword>
<reference evidence="2" key="1">
    <citation type="submission" date="2025-08" db="UniProtKB">
        <authorList>
            <consortium name="Ensembl"/>
        </authorList>
    </citation>
    <scope>IDENTIFICATION</scope>
</reference>
<dbReference type="AlphaFoldDB" id="A0A8C4H8J2"/>
<dbReference type="GO" id="GO:0043066">
    <property type="term" value="P:negative regulation of apoptotic process"/>
    <property type="evidence" value="ECO:0007669"/>
    <property type="project" value="InterPro"/>
</dbReference>
<reference evidence="2" key="2">
    <citation type="submission" date="2025-09" db="UniProtKB">
        <authorList>
            <consortium name="Ensembl"/>
        </authorList>
    </citation>
    <scope>IDENTIFICATION</scope>
</reference>
<dbReference type="PRINTS" id="PR02100">
    <property type="entry name" value="GENEIEX1"/>
</dbReference>
<evidence type="ECO:0000256" key="1">
    <source>
        <dbReference type="SAM" id="MobiDB-lite"/>
    </source>
</evidence>
<dbReference type="OMA" id="SDYQSFP"/>
<dbReference type="InterPro" id="IPR024829">
    <property type="entry name" value="IEX-1"/>
</dbReference>
<dbReference type="GeneID" id="127376588"/>
<dbReference type="OrthoDB" id="9949267at2759"/>
<name>A0A8C4H8J2_DICLA</name>
<feature type="region of interest" description="Disordered" evidence="1">
    <location>
        <begin position="139"/>
        <end position="176"/>
    </location>
</feature>
<dbReference type="GeneTree" id="ENSGT00390000003213"/>
<dbReference type="PANTHER" id="PTHR16915:SF0">
    <property type="entry name" value="RADIATION-INDUCIBLE IMMEDIATE-EARLY GENE IEX-1"/>
    <property type="match status" value="1"/>
</dbReference>
<accession>A0A8C4H8J2</accession>